<dbReference type="EMBL" id="VLNY01000005">
    <property type="protein sequence ID" value="KAA0022726.1"/>
    <property type="molecule type" value="Genomic_DNA"/>
</dbReference>
<comment type="caution">
    <text evidence="6">The sequence shown here is derived from an EMBL/GenBank/DDBJ whole genome shotgun (WGS) entry which is preliminary data.</text>
</comment>
<keyword evidence="4 5" id="KW-0472">Membrane</keyword>
<keyword evidence="2 5" id="KW-0812">Transmembrane</keyword>
<gene>
    <name evidence="6" type="ORF">FOY51_13700</name>
</gene>
<feature type="transmembrane region" description="Helical" evidence="5">
    <location>
        <begin position="46"/>
        <end position="65"/>
    </location>
</feature>
<evidence type="ECO:0000313" key="7">
    <source>
        <dbReference type="Proteomes" id="UP000322244"/>
    </source>
</evidence>
<dbReference type="Pfam" id="PF13564">
    <property type="entry name" value="DoxX_2"/>
    <property type="match status" value="1"/>
</dbReference>
<proteinExistence type="predicted"/>
<protein>
    <submittedName>
        <fullName evidence="6">DoxX family protein</fullName>
    </submittedName>
</protein>
<evidence type="ECO:0000256" key="2">
    <source>
        <dbReference type="ARBA" id="ARBA00022692"/>
    </source>
</evidence>
<dbReference type="OrthoDB" id="165191at2"/>
<evidence type="ECO:0000256" key="4">
    <source>
        <dbReference type="ARBA" id="ARBA00023136"/>
    </source>
</evidence>
<dbReference type="AlphaFoldDB" id="A0A5A7S9Y8"/>
<evidence type="ECO:0000256" key="3">
    <source>
        <dbReference type="ARBA" id="ARBA00022989"/>
    </source>
</evidence>
<keyword evidence="7" id="KW-1185">Reference proteome</keyword>
<feature type="transmembrane region" description="Helical" evidence="5">
    <location>
        <begin position="94"/>
        <end position="113"/>
    </location>
</feature>
<dbReference type="InterPro" id="IPR032808">
    <property type="entry name" value="DoxX"/>
</dbReference>
<reference evidence="6 7" key="1">
    <citation type="submission" date="2019-07" db="EMBL/GenBank/DDBJ databases">
        <title>Rhodococcus cavernicolus sp. nov., isolated from a cave.</title>
        <authorList>
            <person name="Lee S.D."/>
        </authorList>
    </citation>
    <scope>NUCLEOTIDE SEQUENCE [LARGE SCALE GENOMIC DNA]</scope>
    <source>
        <strain evidence="6 7">C1-24</strain>
    </source>
</reference>
<name>A0A5A7S9Y8_9NOCA</name>
<keyword evidence="3 5" id="KW-1133">Transmembrane helix</keyword>
<accession>A0A5A7S9Y8</accession>
<dbReference type="RefSeq" id="WP_149430780.1">
    <property type="nucleotide sequence ID" value="NZ_VLNY01000005.1"/>
</dbReference>
<evidence type="ECO:0000256" key="1">
    <source>
        <dbReference type="ARBA" id="ARBA00004141"/>
    </source>
</evidence>
<evidence type="ECO:0000313" key="6">
    <source>
        <dbReference type="EMBL" id="KAA0022726.1"/>
    </source>
</evidence>
<evidence type="ECO:0000256" key="5">
    <source>
        <dbReference type="SAM" id="Phobius"/>
    </source>
</evidence>
<dbReference type="GO" id="GO:0016020">
    <property type="term" value="C:membrane"/>
    <property type="evidence" value="ECO:0007669"/>
    <property type="project" value="UniProtKB-SubCell"/>
</dbReference>
<dbReference type="Proteomes" id="UP000322244">
    <property type="component" value="Unassembled WGS sequence"/>
</dbReference>
<feature type="transmembrane region" description="Helical" evidence="5">
    <location>
        <begin position="70"/>
        <end position="88"/>
    </location>
</feature>
<sequence>MFLVTAIVSVVLAAALAMSAGAKLTRKADVIASMHTVEVPDDKIPLLAYVEIAGAVGLIVGLFWWPIGVLAALGVIAYFVGAVGAHLRVSDRQIAPAAVLLIVAFVTLVVRIASA</sequence>
<organism evidence="6 7">
    <name type="scientific">Antrihabitans cavernicola</name>
    <dbReference type="NCBI Taxonomy" id="2495913"/>
    <lineage>
        <taxon>Bacteria</taxon>
        <taxon>Bacillati</taxon>
        <taxon>Actinomycetota</taxon>
        <taxon>Actinomycetes</taxon>
        <taxon>Mycobacteriales</taxon>
        <taxon>Nocardiaceae</taxon>
        <taxon>Antrihabitans</taxon>
    </lineage>
</organism>
<comment type="subcellular location">
    <subcellularLocation>
        <location evidence="1">Membrane</location>
        <topology evidence="1">Multi-pass membrane protein</topology>
    </subcellularLocation>
</comment>